<comment type="similarity">
    <text evidence="1">Belongs to the glycosyl hydrolase 2 family.</text>
</comment>
<dbReference type="SUPFAM" id="SSF51445">
    <property type="entry name" value="(Trans)glycosidases"/>
    <property type="match status" value="1"/>
</dbReference>
<dbReference type="InterPro" id="IPR043534">
    <property type="entry name" value="EBDG/EBM"/>
</dbReference>
<dbReference type="Pfam" id="PF18368">
    <property type="entry name" value="Ig_GlcNase"/>
    <property type="match status" value="1"/>
</dbReference>
<dbReference type="OrthoDB" id="9758603at2"/>
<dbReference type="GO" id="GO:0004553">
    <property type="term" value="F:hydrolase activity, hydrolyzing O-glycosyl compounds"/>
    <property type="evidence" value="ECO:0007669"/>
    <property type="project" value="InterPro"/>
</dbReference>
<dbReference type="Pfam" id="PF22666">
    <property type="entry name" value="Glyco_hydro_2_N2"/>
    <property type="match status" value="1"/>
</dbReference>
<dbReference type="STRING" id="860235.AOZ06_38310"/>
<dbReference type="GO" id="GO:0005975">
    <property type="term" value="P:carbohydrate metabolic process"/>
    <property type="evidence" value="ECO:0007669"/>
    <property type="project" value="InterPro"/>
</dbReference>
<gene>
    <name evidence="9" type="ORF">AOZ06_38310</name>
</gene>
<keyword evidence="10" id="KW-1185">Reference proteome</keyword>
<dbReference type="InterPro" id="IPR006102">
    <property type="entry name" value="Ig-like_GH2"/>
</dbReference>
<feature type="chain" id="PRO_5006035900" evidence="4">
    <location>
        <begin position="24"/>
        <end position="858"/>
    </location>
</feature>
<dbReference type="InterPro" id="IPR054593">
    <property type="entry name" value="Beta-mannosidase-like_N2"/>
</dbReference>
<dbReference type="SUPFAM" id="SSF49785">
    <property type="entry name" value="Galactose-binding domain-like"/>
    <property type="match status" value="1"/>
</dbReference>
<proteinExistence type="inferred from homology"/>
<dbReference type="PANTHER" id="PTHR43536">
    <property type="entry name" value="MANNOSYLGLYCOPROTEIN ENDO-BETA-MANNOSIDASE"/>
    <property type="match status" value="1"/>
</dbReference>
<name>A0A0N9I702_9PSEU</name>
<dbReference type="Pfam" id="PF17786">
    <property type="entry name" value="Mannosidase_ig"/>
    <property type="match status" value="1"/>
</dbReference>
<dbReference type="Pfam" id="PF00703">
    <property type="entry name" value="Glyco_hydro_2"/>
    <property type="match status" value="1"/>
</dbReference>
<dbReference type="Gene3D" id="2.60.40.10">
    <property type="entry name" value="Immunoglobulins"/>
    <property type="match status" value="3"/>
</dbReference>
<evidence type="ECO:0000313" key="10">
    <source>
        <dbReference type="Proteomes" id="UP000063699"/>
    </source>
</evidence>
<feature type="domain" description="Mannosidase Ig/CBM-like" evidence="6">
    <location>
        <begin position="666"/>
        <end position="745"/>
    </location>
</feature>
<dbReference type="Proteomes" id="UP000063699">
    <property type="component" value="Chromosome"/>
</dbReference>
<keyword evidence="4" id="KW-0732">Signal</keyword>
<dbReference type="InterPro" id="IPR013783">
    <property type="entry name" value="Ig-like_fold"/>
</dbReference>
<dbReference type="SUPFAM" id="SSF49303">
    <property type="entry name" value="beta-Galactosidase/glucuronidase domain"/>
    <property type="match status" value="3"/>
</dbReference>
<dbReference type="EMBL" id="CP012752">
    <property type="protein sequence ID" value="ALG11949.1"/>
    <property type="molecule type" value="Genomic_DNA"/>
</dbReference>
<dbReference type="RefSeq" id="WP_054293845.1">
    <property type="nucleotide sequence ID" value="NZ_CP012752.1"/>
</dbReference>
<evidence type="ECO:0000256" key="3">
    <source>
        <dbReference type="ARBA" id="ARBA00023295"/>
    </source>
</evidence>
<dbReference type="PANTHER" id="PTHR43536:SF1">
    <property type="entry name" value="MANNOSYLGLYCOPROTEIN ENDO-BETA-MANNOSIDASE"/>
    <property type="match status" value="1"/>
</dbReference>
<dbReference type="InterPro" id="IPR041351">
    <property type="entry name" value="Ig_GlcNase"/>
</dbReference>
<dbReference type="InterPro" id="IPR017853">
    <property type="entry name" value="GH"/>
</dbReference>
<feature type="domain" description="Beta-mannosidase-like galactose-binding" evidence="8">
    <location>
        <begin position="61"/>
        <end position="178"/>
    </location>
</feature>
<feature type="domain" description="Glycoside hydrolase family 2 immunoglobulin-like beta-sandwich" evidence="5">
    <location>
        <begin position="217"/>
        <end position="325"/>
    </location>
</feature>
<accession>A0A0N9I702</accession>
<evidence type="ECO:0000259" key="5">
    <source>
        <dbReference type="Pfam" id="PF00703"/>
    </source>
</evidence>
<dbReference type="InterPro" id="IPR036156">
    <property type="entry name" value="Beta-gal/glucu_dom_sf"/>
</dbReference>
<protein>
    <submittedName>
        <fullName evidence="9">Uncharacterized protein</fullName>
    </submittedName>
</protein>
<evidence type="ECO:0000259" key="6">
    <source>
        <dbReference type="Pfam" id="PF17786"/>
    </source>
</evidence>
<evidence type="ECO:0000256" key="1">
    <source>
        <dbReference type="ARBA" id="ARBA00007401"/>
    </source>
</evidence>
<sequence length="858" mass="94097">MIGRLLTAVLALSLLAVPPAAGADHVPVVPLVPGKVMTVPGWRMQSSAVATQGGAEVSGARFGDRSWYAVPARSTVMAGLVVNRKYPDLNYSTTLRDAVNPVDFAVPWWYRHEFAAAPVPGRHTFLRLTGGVIARGELWVNGTMIAGTDRVAGAYPRYEFDVTALLKHGRNAIAIKAMPADPFRDLTVSFLDWSPPAPDNNMGVWRDVRVATTGPVSVSDARVLTALDLPGLRSATLTVKAELRNNTEHPVTTVLTGSASNRPLYHIVSLAPRHTQTVTFPAITVHEPKLWWPAQFGDQPLHRLDLTAWTSHGLSDRAESSFGIRDVRSELNSTGARQFYVNGKPFGVRGGGWASDLYLRAQPDRLAAELRHARDLGLNTLRLEGKQEDHELFELADRLGIMLLPGWECCTKWEKYSGWTDEDYRVAGESTSAEAKRMVNHPSVLGFLIGSDNAATARVEQAYLDALRGADFPAPIIPSAAAKTTPVLGKSGMKMDGPYWWIPPNYWYQDKLGGAAGFASEVGSGPAIPELDTLSRYLSPQEIDDLWRDPDKPQYHLAKKEVFAKLTVFSAALTQRYGAPKDLRDFLRKAQLANYEANRAQFEAYGRDFADPVNPATGVIYWMVNNAWPTLYWHLWSYDLASAGSFFGAKKALRPLHVQYSYDDRSVVLANTGLAAVPGLTVRATAFALDGRVISDKSAAVTADANTARRVLDVPKPDVSGTYLVRLLLQDAAGREVDRNIYWLSTSDDVLDFPKSTWWYTPTTAHADLTGLQNLPPAQVSKSVTYQRDGLDVVLRNDSSTVALSVRADLRTAPGGAQVLPVSWSDNYVTLWPGESVTLHASYQGARRPHVEISGFNV</sequence>
<keyword evidence="3" id="KW-0326">Glycosidase</keyword>
<dbReference type="KEGG" id="kphy:AOZ06_38310"/>
<dbReference type="Gene3D" id="3.20.20.80">
    <property type="entry name" value="Glycosidases"/>
    <property type="match status" value="1"/>
</dbReference>
<feature type="signal peptide" evidence="4">
    <location>
        <begin position="1"/>
        <end position="23"/>
    </location>
</feature>
<dbReference type="InterPro" id="IPR041447">
    <property type="entry name" value="Mannosidase_ig"/>
</dbReference>
<dbReference type="AlphaFoldDB" id="A0A0N9I702"/>
<keyword evidence="2" id="KW-0378">Hydrolase</keyword>
<evidence type="ECO:0000256" key="2">
    <source>
        <dbReference type="ARBA" id="ARBA00022801"/>
    </source>
</evidence>
<evidence type="ECO:0000256" key="4">
    <source>
        <dbReference type="SAM" id="SignalP"/>
    </source>
</evidence>
<organism evidence="9 10">
    <name type="scientific">Kibdelosporangium phytohabitans</name>
    <dbReference type="NCBI Taxonomy" id="860235"/>
    <lineage>
        <taxon>Bacteria</taxon>
        <taxon>Bacillati</taxon>
        <taxon>Actinomycetota</taxon>
        <taxon>Actinomycetes</taxon>
        <taxon>Pseudonocardiales</taxon>
        <taxon>Pseudonocardiaceae</taxon>
        <taxon>Kibdelosporangium</taxon>
    </lineage>
</organism>
<evidence type="ECO:0000259" key="7">
    <source>
        <dbReference type="Pfam" id="PF18368"/>
    </source>
</evidence>
<reference evidence="9 10" key="1">
    <citation type="submission" date="2015-07" db="EMBL/GenBank/DDBJ databases">
        <title>Genome sequencing of Kibdelosporangium phytohabitans.</title>
        <authorList>
            <person name="Qin S."/>
            <person name="Xing K."/>
        </authorList>
    </citation>
    <scope>NUCLEOTIDE SEQUENCE [LARGE SCALE GENOMIC DNA]</scope>
    <source>
        <strain evidence="9 10">KLBMP1111</strain>
    </source>
</reference>
<evidence type="ECO:0000259" key="8">
    <source>
        <dbReference type="Pfam" id="PF22666"/>
    </source>
</evidence>
<dbReference type="Gene3D" id="2.60.120.260">
    <property type="entry name" value="Galactose-binding domain-like"/>
    <property type="match status" value="1"/>
</dbReference>
<evidence type="ECO:0000313" key="9">
    <source>
        <dbReference type="EMBL" id="ALG11949.1"/>
    </source>
</evidence>
<dbReference type="InterPro" id="IPR008979">
    <property type="entry name" value="Galactose-bd-like_sf"/>
</dbReference>
<feature type="domain" description="Exo-beta-D-glucosaminidase Ig-fold" evidence="7">
    <location>
        <begin position="758"/>
        <end position="858"/>
    </location>
</feature>